<reference evidence="2" key="1">
    <citation type="submission" date="2021-04" db="EMBL/GenBank/DDBJ databases">
        <authorList>
            <consortium name="Molecular Ecology Group"/>
        </authorList>
    </citation>
    <scope>NUCLEOTIDE SEQUENCE</scope>
</reference>
<dbReference type="SMART" id="SM01100">
    <property type="entry name" value="CRAL_TRIO_N"/>
    <property type="match status" value="1"/>
</dbReference>
<evidence type="ECO:0000259" key="1">
    <source>
        <dbReference type="PROSITE" id="PS50191"/>
    </source>
</evidence>
<dbReference type="OrthoDB" id="75724at2759"/>
<accession>A0A8S3ZCN6</accession>
<comment type="caution">
    <text evidence="2">The sequence shown here is derived from an EMBL/GenBank/DDBJ whole genome shotgun (WGS) entry which is preliminary data.</text>
</comment>
<dbReference type="Gene3D" id="3.40.525.10">
    <property type="entry name" value="CRAL-TRIO lipid binding domain"/>
    <property type="match status" value="1"/>
</dbReference>
<dbReference type="PRINTS" id="PR00180">
    <property type="entry name" value="CRETINALDHBP"/>
</dbReference>
<evidence type="ECO:0000313" key="3">
    <source>
        <dbReference type="Proteomes" id="UP000678393"/>
    </source>
</evidence>
<dbReference type="SUPFAM" id="SSF46938">
    <property type="entry name" value="CRAL/TRIO N-terminal domain"/>
    <property type="match status" value="1"/>
</dbReference>
<dbReference type="PROSITE" id="PS50191">
    <property type="entry name" value="CRAL_TRIO"/>
    <property type="match status" value="1"/>
</dbReference>
<dbReference type="InterPro" id="IPR036273">
    <property type="entry name" value="CRAL/TRIO_N_dom_sf"/>
</dbReference>
<keyword evidence="3" id="KW-1185">Reference proteome</keyword>
<dbReference type="GO" id="GO:1902936">
    <property type="term" value="F:phosphatidylinositol bisphosphate binding"/>
    <property type="evidence" value="ECO:0007669"/>
    <property type="project" value="TreeGrafter"/>
</dbReference>
<dbReference type="SMART" id="SM00516">
    <property type="entry name" value="SEC14"/>
    <property type="match status" value="1"/>
</dbReference>
<dbReference type="InterPro" id="IPR001251">
    <property type="entry name" value="CRAL-TRIO_dom"/>
</dbReference>
<dbReference type="InterPro" id="IPR011074">
    <property type="entry name" value="CRAL/TRIO_N_dom"/>
</dbReference>
<dbReference type="CDD" id="cd00170">
    <property type="entry name" value="SEC14"/>
    <property type="match status" value="1"/>
</dbReference>
<dbReference type="GO" id="GO:0016020">
    <property type="term" value="C:membrane"/>
    <property type="evidence" value="ECO:0007669"/>
    <property type="project" value="TreeGrafter"/>
</dbReference>
<dbReference type="Gene3D" id="1.20.5.1200">
    <property type="entry name" value="Alpha-tocopherol transfer"/>
    <property type="match status" value="1"/>
</dbReference>
<dbReference type="Gene3D" id="1.10.8.20">
    <property type="entry name" value="N-terminal domain of phosphatidylinositol transfer protein sec14p"/>
    <property type="match status" value="1"/>
</dbReference>
<name>A0A8S3ZCN6_9EUPU</name>
<dbReference type="PANTHER" id="PTHR10174">
    <property type="entry name" value="ALPHA-TOCOPHEROL TRANSFER PROTEIN-RELATED"/>
    <property type="match status" value="1"/>
</dbReference>
<dbReference type="Proteomes" id="UP000678393">
    <property type="component" value="Unassembled WGS sequence"/>
</dbReference>
<evidence type="ECO:0000313" key="2">
    <source>
        <dbReference type="EMBL" id="CAG5125675.1"/>
    </source>
</evidence>
<dbReference type="AlphaFoldDB" id="A0A8S3ZCN6"/>
<gene>
    <name evidence="2" type="ORF">CUNI_LOCUS11233</name>
</gene>
<dbReference type="Pfam" id="PF00650">
    <property type="entry name" value="CRAL_TRIO"/>
    <property type="match status" value="1"/>
</dbReference>
<protein>
    <recommendedName>
        <fullName evidence="1">CRAL-TRIO domain-containing protein</fullName>
    </recommendedName>
</protein>
<dbReference type="InterPro" id="IPR036865">
    <property type="entry name" value="CRAL-TRIO_dom_sf"/>
</dbReference>
<dbReference type="SUPFAM" id="SSF52087">
    <property type="entry name" value="CRAL/TRIO domain"/>
    <property type="match status" value="1"/>
</dbReference>
<sequence length="316" mass="36566">MFKSSKKKEDSYVCTLDSEVQEKATKELNEDPKTRLLEVKNLKTRLEKVPGLQPRTDVQFLLRFLRARKFDQERTFQLVKNYYDIRLHFPDIFSDLKPTRVRHVFDDGVFEVLKHRDKDGCRIVIFRPEAWDPERYPIIDLLKVVYVLLAKVLEEEVIQVNGVHLISYFSSLTLKQVSQLTPSLAKFFISTIQDVLPMRLKRYDIVKEPALFDVVWAILKPFMKEKLLGRIFLNGDKLDKLHATIQPEFLPSDLGGKLPKHSNKDLIESLLASDAQFEEDNKFGFVKMNVNSDTSVSKSGDADMQGLGGTFKKLEI</sequence>
<organism evidence="2 3">
    <name type="scientific">Candidula unifasciata</name>
    <dbReference type="NCBI Taxonomy" id="100452"/>
    <lineage>
        <taxon>Eukaryota</taxon>
        <taxon>Metazoa</taxon>
        <taxon>Spiralia</taxon>
        <taxon>Lophotrochozoa</taxon>
        <taxon>Mollusca</taxon>
        <taxon>Gastropoda</taxon>
        <taxon>Heterobranchia</taxon>
        <taxon>Euthyneura</taxon>
        <taxon>Panpulmonata</taxon>
        <taxon>Eupulmonata</taxon>
        <taxon>Stylommatophora</taxon>
        <taxon>Helicina</taxon>
        <taxon>Helicoidea</taxon>
        <taxon>Geomitridae</taxon>
        <taxon>Candidula</taxon>
    </lineage>
</organism>
<dbReference type="EMBL" id="CAJHNH020002125">
    <property type="protein sequence ID" value="CAG5125675.1"/>
    <property type="molecule type" value="Genomic_DNA"/>
</dbReference>
<dbReference type="Pfam" id="PF03765">
    <property type="entry name" value="CRAL_TRIO_N"/>
    <property type="match status" value="1"/>
</dbReference>
<dbReference type="PANTHER" id="PTHR10174:SF130">
    <property type="entry name" value="ALPHA-TOCOPHEROL TRANSFER PROTEIN-LIKE"/>
    <property type="match status" value="1"/>
</dbReference>
<proteinExistence type="predicted"/>
<feature type="domain" description="CRAL-TRIO" evidence="1">
    <location>
        <begin position="97"/>
        <end position="262"/>
    </location>
</feature>